<keyword evidence="1" id="KW-0812">Transmembrane</keyword>
<dbReference type="AlphaFoldDB" id="A0A091BX72"/>
<keyword evidence="1" id="KW-1133">Transmembrane helix</keyword>
<keyword evidence="3" id="KW-1185">Reference proteome</keyword>
<evidence type="ECO:0000256" key="1">
    <source>
        <dbReference type="SAM" id="Phobius"/>
    </source>
</evidence>
<keyword evidence="1" id="KW-0472">Membrane</keyword>
<name>A0A091BX72_9ENTE</name>
<comment type="caution">
    <text evidence="2">The sequence shown here is derived from an EMBL/GenBank/DDBJ whole genome shotgun (WGS) entry which is preliminary data.</text>
</comment>
<evidence type="ECO:0000313" key="2">
    <source>
        <dbReference type="EMBL" id="KFN89075.1"/>
    </source>
</evidence>
<sequence length="38" mass="4345">MIFILNAFLLQGWLLIIPIVAVVLVPFAYSFMMFKKGV</sequence>
<feature type="transmembrane region" description="Helical" evidence="1">
    <location>
        <begin position="12"/>
        <end position="34"/>
    </location>
</feature>
<dbReference type="EMBL" id="JPVT01000246">
    <property type="protein sequence ID" value="KFN89075.1"/>
    <property type="molecule type" value="Genomic_DNA"/>
</dbReference>
<dbReference type="Proteomes" id="UP000029381">
    <property type="component" value="Unassembled WGS sequence"/>
</dbReference>
<accession>A0A091BX72</accession>
<proteinExistence type="predicted"/>
<protein>
    <submittedName>
        <fullName evidence="2">Uncharacterized protein</fullName>
    </submittedName>
</protein>
<gene>
    <name evidence="2" type="ORF">TMU3MR103_2239</name>
</gene>
<organism evidence="2 3">
    <name type="scientific">Tetragenococcus muriaticus 3MR10-3</name>
    <dbReference type="NCBI Taxonomy" id="1302648"/>
    <lineage>
        <taxon>Bacteria</taxon>
        <taxon>Bacillati</taxon>
        <taxon>Bacillota</taxon>
        <taxon>Bacilli</taxon>
        <taxon>Lactobacillales</taxon>
        <taxon>Enterococcaceae</taxon>
        <taxon>Tetragenococcus</taxon>
    </lineage>
</organism>
<reference evidence="2 3" key="1">
    <citation type="submission" date="2014-08" db="EMBL/GenBank/DDBJ databases">
        <title>Genome sequence of Tetragenococcus muriaticus.</title>
        <authorList>
            <person name="Chuea-nongthon C."/>
            <person name="Rodtong S."/>
            <person name="Yongsawatdigul J."/>
            <person name="Steele J.L."/>
            <person name="Liu X.-y."/>
            <person name="Speers J."/>
            <person name="Glasner J.D."/>
            <person name="Neeno-Eckwall E.C."/>
        </authorList>
    </citation>
    <scope>NUCLEOTIDE SEQUENCE [LARGE SCALE GENOMIC DNA]</scope>
    <source>
        <strain evidence="2 3">3MR10-3</strain>
    </source>
</reference>
<evidence type="ECO:0000313" key="3">
    <source>
        <dbReference type="Proteomes" id="UP000029381"/>
    </source>
</evidence>